<dbReference type="InterPro" id="IPR055346">
    <property type="entry name" value="Fe-S_cluster_assembly_SufBD"/>
</dbReference>
<dbReference type="GO" id="GO:0016226">
    <property type="term" value="P:iron-sulfur cluster assembly"/>
    <property type="evidence" value="ECO:0007669"/>
    <property type="project" value="InterPro"/>
</dbReference>
<accession>A3IVS5</accession>
<name>A3IVS5_9CHRO</name>
<dbReference type="InterPro" id="IPR011542">
    <property type="entry name" value="SUF_FeS_clus_asmbl_SufD"/>
</dbReference>
<dbReference type="EMBL" id="AAXW01000045">
    <property type="protein sequence ID" value="EAZ89386.1"/>
    <property type="molecule type" value="Genomic_DNA"/>
</dbReference>
<dbReference type="AlphaFoldDB" id="A3IVS5"/>
<dbReference type="RefSeq" id="WP_008277484.1">
    <property type="nucleotide sequence ID" value="NZ_AAXW01000045.1"/>
</dbReference>
<dbReference type="SUPFAM" id="SSF101960">
    <property type="entry name" value="Stabilizer of iron transporter SufD"/>
    <property type="match status" value="1"/>
</dbReference>
<proteinExistence type="inferred from homology"/>
<dbReference type="PANTHER" id="PTHR43575:SF1">
    <property type="entry name" value="PROTEIN ABCI7, CHLOROPLASTIC"/>
    <property type="match status" value="1"/>
</dbReference>
<dbReference type="Proteomes" id="UP000003781">
    <property type="component" value="Unassembled WGS sequence"/>
</dbReference>
<dbReference type="PANTHER" id="PTHR43575">
    <property type="entry name" value="PROTEIN ABCI7, CHLOROPLASTIC"/>
    <property type="match status" value="1"/>
</dbReference>
<dbReference type="NCBIfam" id="TIGR01981">
    <property type="entry name" value="sufD"/>
    <property type="match status" value="1"/>
</dbReference>
<feature type="domain" description="SUF system FeS cluster assembly SufBD core" evidence="2">
    <location>
        <begin position="187"/>
        <end position="421"/>
    </location>
</feature>
<feature type="domain" description="SUF system FeS cluster assembly SufBD N-terminal" evidence="3">
    <location>
        <begin position="17"/>
        <end position="176"/>
    </location>
</feature>
<dbReference type="eggNOG" id="COG0719">
    <property type="taxonomic scope" value="Bacteria"/>
</dbReference>
<organism evidence="4 5">
    <name type="scientific">Crocosphaera chwakensis CCY0110</name>
    <dbReference type="NCBI Taxonomy" id="391612"/>
    <lineage>
        <taxon>Bacteria</taxon>
        <taxon>Bacillati</taxon>
        <taxon>Cyanobacteriota</taxon>
        <taxon>Cyanophyceae</taxon>
        <taxon>Oscillatoriophycideae</taxon>
        <taxon>Chroococcales</taxon>
        <taxon>Aphanothecaceae</taxon>
        <taxon>Crocosphaera</taxon>
        <taxon>Crocosphaera chwakensis</taxon>
    </lineage>
</organism>
<dbReference type="Pfam" id="PF19295">
    <property type="entry name" value="SufBD_N"/>
    <property type="match status" value="1"/>
</dbReference>
<dbReference type="OrthoDB" id="9803529at2"/>
<evidence type="ECO:0000259" key="3">
    <source>
        <dbReference type="Pfam" id="PF19295"/>
    </source>
</evidence>
<protein>
    <recommendedName>
        <fullName evidence="6">FeS assembly protein SufD</fullName>
    </recommendedName>
</protein>
<reference evidence="4 5" key="1">
    <citation type="submission" date="2007-03" db="EMBL/GenBank/DDBJ databases">
        <authorList>
            <person name="Stal L."/>
            <person name="Ferriera S."/>
            <person name="Johnson J."/>
            <person name="Kravitz S."/>
            <person name="Beeson K."/>
            <person name="Sutton G."/>
            <person name="Rogers Y.-H."/>
            <person name="Friedman R."/>
            <person name="Frazier M."/>
            <person name="Venter J.C."/>
        </authorList>
    </citation>
    <scope>NUCLEOTIDE SEQUENCE [LARGE SCALE GENOMIC DNA]</scope>
    <source>
        <strain evidence="4 5">CCY0110</strain>
    </source>
</reference>
<dbReference type="InterPro" id="IPR045595">
    <property type="entry name" value="SufBD_N"/>
</dbReference>
<dbReference type="InterPro" id="IPR000825">
    <property type="entry name" value="SUF_FeS_clus_asmbl_SufBD_core"/>
</dbReference>
<evidence type="ECO:0000313" key="4">
    <source>
        <dbReference type="EMBL" id="EAZ89386.1"/>
    </source>
</evidence>
<evidence type="ECO:0000259" key="2">
    <source>
        <dbReference type="Pfam" id="PF01458"/>
    </source>
</evidence>
<dbReference type="Pfam" id="PF01458">
    <property type="entry name" value="SUFBD_core"/>
    <property type="match status" value="1"/>
</dbReference>
<comment type="caution">
    <text evidence="4">The sequence shown here is derived from an EMBL/GenBank/DDBJ whole genome shotgun (WGS) entry which is preliminary data.</text>
</comment>
<evidence type="ECO:0008006" key="6">
    <source>
        <dbReference type="Google" id="ProtNLM"/>
    </source>
</evidence>
<gene>
    <name evidence="4" type="ORF">CY0110_12152</name>
</gene>
<keyword evidence="5" id="KW-1185">Reference proteome</keyword>
<dbReference type="InterPro" id="IPR037284">
    <property type="entry name" value="SUF_FeS_clus_asmbl_SufBD_sf"/>
</dbReference>
<sequence>MNNPTLDKTGSQTCLSNLLQQCQANAPIIDTEYVQTLRKNAVSQVQELTLPSKKDEEWRFTDLSELYQLNFQTAKTETVTQTIIDNFILPEAQQSYLVFVNGEYSSELSNVSGLSEDIYIGNLGHLPDAKNSKIANYLGKQEGEKDAFTALNTAGFKDAAVIWANKNSVIETPIQLLFLTVGNDTPILIQPRTLVIAETGSSLSFVEYYATVTESCSDDEKNQPYFTNSVTEIWLENNAQINHSRIQRELGDSFHIGKSAISQNQDSHYTCNEVNLGAKVSRHTLQIWQKGTQTESHLNGLTMIDNEQLADTHTAVCLNHPHGVTHQLHKCIIDGNGRGVFNGKIFVPKPAQLTNATQLNRNLLLSPKARINTKPELQITADNVKCSHGATISQLEADELFYLQSRGLNEIDARHLLIDAFAAEILERIPLNSLQTRLTQCVVCRTIEA</sequence>
<evidence type="ECO:0000313" key="5">
    <source>
        <dbReference type="Proteomes" id="UP000003781"/>
    </source>
</evidence>
<evidence type="ECO:0000256" key="1">
    <source>
        <dbReference type="ARBA" id="ARBA00043967"/>
    </source>
</evidence>
<comment type="similarity">
    <text evidence="1">Belongs to the iron-sulfur cluster assembly SufBD family.</text>
</comment>